<evidence type="ECO:0000256" key="1">
    <source>
        <dbReference type="ARBA" id="ARBA00010574"/>
    </source>
</evidence>
<evidence type="ECO:0000313" key="4">
    <source>
        <dbReference type="Proteomes" id="UP001321766"/>
    </source>
</evidence>
<dbReference type="EMBL" id="AP026798">
    <property type="protein sequence ID" value="BDR53102.1"/>
    <property type="molecule type" value="Genomic_DNA"/>
</dbReference>
<evidence type="ECO:0000313" key="3">
    <source>
        <dbReference type="EMBL" id="BDR53102.1"/>
    </source>
</evidence>
<accession>A0ABN6SDD3</accession>
<dbReference type="InterPro" id="IPR043519">
    <property type="entry name" value="NT_sf"/>
</dbReference>
<comment type="function">
    <text evidence="2">Functions as a ribosomal silencing factor. Interacts with ribosomal protein uL14 (rplN), blocking formation of intersubunit bridge B8. Prevents association of the 30S and 50S ribosomal subunits and the formation of functional ribosomes, thus repressing translation.</text>
</comment>
<proteinExistence type="inferred from homology"/>
<sequence length="136" mass="14850">MPALQSSIDAVQVAAKAANDAKGLDIVAFDVSEPIAITDAFLVASGDNERHVLAIADSIERALHTQFGLNPASREGLEEAKWILLDYSDFVIHIMHKDARKFYDMERLWKDCPPVDLGLDHPLFTTDAAANSSQSA</sequence>
<dbReference type="InterPro" id="IPR004394">
    <property type="entry name" value="Iojap/RsfS/C7orf30"/>
</dbReference>
<keyword evidence="2" id="KW-0963">Cytoplasm</keyword>
<keyword evidence="4" id="KW-1185">Reference proteome</keyword>
<dbReference type="PANTHER" id="PTHR21043">
    <property type="entry name" value="IOJAP SUPERFAMILY ORTHOLOG"/>
    <property type="match status" value="1"/>
</dbReference>
<protein>
    <recommendedName>
        <fullName evidence="2">Ribosomal silencing factor RsfS</fullName>
    </recommendedName>
</protein>
<comment type="subcellular location">
    <subcellularLocation>
        <location evidence="2">Cytoplasm</location>
    </subcellularLocation>
</comment>
<dbReference type="Gene3D" id="3.30.460.10">
    <property type="entry name" value="Beta Polymerase, domain 2"/>
    <property type="match status" value="1"/>
</dbReference>
<gene>
    <name evidence="2 3" type="primary">rsfS</name>
    <name evidence="3" type="ORF">KIM372_10090</name>
</gene>
<name>A0ABN6SDD3_9BIFI</name>
<dbReference type="Pfam" id="PF02410">
    <property type="entry name" value="RsfS"/>
    <property type="match status" value="1"/>
</dbReference>
<comment type="subunit">
    <text evidence="2">Interacts with ribosomal protein uL14 (rplN).</text>
</comment>
<keyword evidence="2" id="KW-0678">Repressor</keyword>
<reference evidence="3 4" key="1">
    <citation type="journal article" date="2023" name="Microbiol. Spectr.">
        <title>Symbiosis of Carpenter Bees with Uncharacterized Lactic Acid Bacteria Showing NAD Auxotrophy.</title>
        <authorList>
            <person name="Kawasaki S."/>
            <person name="Ozawa K."/>
            <person name="Mori T."/>
            <person name="Yamamoto A."/>
            <person name="Ito M."/>
            <person name="Ohkuma M."/>
            <person name="Sakamoto M."/>
            <person name="Matsutani M."/>
        </authorList>
    </citation>
    <scope>NUCLEOTIDE SEQUENCE [LARGE SCALE GENOMIC DNA]</scope>
    <source>
        <strain evidence="3 4">Kim37-2</strain>
    </source>
</reference>
<dbReference type="Proteomes" id="UP001321766">
    <property type="component" value="Chromosome"/>
</dbReference>
<organism evidence="3 4">
    <name type="scientific">Bombiscardovia nodaiensis</name>
    <dbReference type="NCBI Taxonomy" id="2932181"/>
    <lineage>
        <taxon>Bacteria</taxon>
        <taxon>Bacillati</taxon>
        <taxon>Actinomycetota</taxon>
        <taxon>Actinomycetes</taxon>
        <taxon>Bifidobacteriales</taxon>
        <taxon>Bifidobacteriaceae</taxon>
        <taxon>Bombiscardovia</taxon>
    </lineage>
</organism>
<dbReference type="NCBIfam" id="TIGR00090">
    <property type="entry name" value="rsfS_iojap_ybeB"/>
    <property type="match status" value="1"/>
</dbReference>
<comment type="similarity">
    <text evidence="1 2">Belongs to the Iojap/RsfS family.</text>
</comment>
<dbReference type="SUPFAM" id="SSF81301">
    <property type="entry name" value="Nucleotidyltransferase"/>
    <property type="match status" value="1"/>
</dbReference>
<keyword evidence="2" id="KW-0810">Translation regulation</keyword>
<dbReference type="HAMAP" id="MF_01477">
    <property type="entry name" value="Iojap_RsfS"/>
    <property type="match status" value="1"/>
</dbReference>
<evidence type="ECO:0000256" key="2">
    <source>
        <dbReference type="HAMAP-Rule" id="MF_01477"/>
    </source>
</evidence>
<dbReference type="PANTHER" id="PTHR21043:SF0">
    <property type="entry name" value="MITOCHONDRIAL ASSEMBLY OF RIBOSOMAL LARGE SUBUNIT PROTEIN 1"/>
    <property type="match status" value="1"/>
</dbReference>